<name>A0A1B2F0B6_PSEPU</name>
<sequence length="247" mass="26923">MKQTNWTVIGVARWYDWKLGKLSDRDLARVVGTTEGSIRRRRVQFGIEVYSVAVALAPFHHLLGLESDRSVSAKSGVSVKSIQAYRKSQGIPPRSKVTRRIQRLPLDHPVRPYKSALGLVPDEDIAKASGVAVEVVQALREAFGLDAAVAPSPDLAKSAPVEDYHGPGLGYESLLGTMSAAKLSRTVGVAYAVVEARREFLGIAPYKRVSRADRYVHLFGVVPNSVLAKLAGVSHERIAQMRMAKGL</sequence>
<keyword evidence="1" id="KW-0614">Plasmid</keyword>
<evidence type="ECO:0000313" key="1">
    <source>
        <dbReference type="EMBL" id="ANY85597.1"/>
    </source>
</evidence>
<dbReference type="AlphaFoldDB" id="A0A1B2F0B6"/>
<dbReference type="RefSeq" id="WP_181859260.1">
    <property type="nucleotide sequence ID" value="NZ_CP016446.1"/>
</dbReference>
<protein>
    <submittedName>
        <fullName evidence="1">Uncharacterized protein</fullName>
    </submittedName>
</protein>
<reference evidence="1" key="1">
    <citation type="submission" date="2016-07" db="EMBL/GenBank/DDBJ databases">
        <title>New class B carbapenemase carried by novel plasmid in Pseudomonas putida enviromental strain in eastern Amazonia.</title>
        <authorList>
            <person name="Souza C.O."/>
            <person name="Lima K.V."/>
            <person name="Brasiliense D.M."/>
            <person name="Perez-Chaparro P.J."/>
            <person name="Mamizuka E.M."/>
            <person name="Lima M.O."/>
            <person name="Lima L.N."/>
            <person name="McCulloch J.A."/>
        </authorList>
    </citation>
    <scope>NUCLEOTIDE SEQUENCE [LARGE SCALE GENOMIC DNA]</scope>
    <source>
        <strain evidence="1">IEC33019</strain>
        <plasmid evidence="1">pIEC33019</plasmid>
    </source>
</reference>
<accession>A0A1B2F0B6</accession>
<gene>
    <name evidence="1" type="ORF">IEC33019_p5394</name>
</gene>
<dbReference type="EMBL" id="CP016446">
    <property type="protein sequence ID" value="ANY85597.1"/>
    <property type="molecule type" value="Genomic_DNA"/>
</dbReference>
<organism evidence="1">
    <name type="scientific">Pseudomonas putida</name>
    <name type="common">Arthrobacter siderocapsulatus</name>
    <dbReference type="NCBI Taxonomy" id="303"/>
    <lineage>
        <taxon>Bacteria</taxon>
        <taxon>Pseudomonadati</taxon>
        <taxon>Pseudomonadota</taxon>
        <taxon>Gammaproteobacteria</taxon>
        <taxon>Pseudomonadales</taxon>
        <taxon>Pseudomonadaceae</taxon>
        <taxon>Pseudomonas</taxon>
    </lineage>
</organism>
<geneLocation type="plasmid" evidence="1">
    <name>pIEC33019</name>
</geneLocation>
<proteinExistence type="predicted"/>